<keyword evidence="6" id="KW-1185">Reference proteome</keyword>
<dbReference type="SMART" id="SM00354">
    <property type="entry name" value="HTH_LACI"/>
    <property type="match status" value="1"/>
</dbReference>
<gene>
    <name evidence="5" type="primary">cytR_1</name>
    <name evidence="5" type="ORF">Mrose_00402</name>
</gene>
<comment type="caution">
    <text evidence="5">The sequence shown here is derived from an EMBL/GenBank/DDBJ whole genome shotgun (WGS) entry which is preliminary data.</text>
</comment>
<dbReference type="CDD" id="cd01392">
    <property type="entry name" value="HTH_LacI"/>
    <property type="match status" value="1"/>
</dbReference>
<evidence type="ECO:0000256" key="3">
    <source>
        <dbReference type="ARBA" id="ARBA00023163"/>
    </source>
</evidence>
<dbReference type="Gene3D" id="1.10.260.40">
    <property type="entry name" value="lambda repressor-like DNA-binding domains"/>
    <property type="match status" value="1"/>
</dbReference>
<dbReference type="PANTHER" id="PTHR30146">
    <property type="entry name" value="LACI-RELATED TRANSCRIPTIONAL REPRESSOR"/>
    <property type="match status" value="1"/>
</dbReference>
<dbReference type="InterPro" id="IPR000843">
    <property type="entry name" value="HTH_LacI"/>
</dbReference>
<evidence type="ECO:0000313" key="6">
    <source>
        <dbReference type="Proteomes" id="UP000265341"/>
    </source>
</evidence>
<dbReference type="GO" id="GO:0000976">
    <property type="term" value="F:transcription cis-regulatory region binding"/>
    <property type="evidence" value="ECO:0007669"/>
    <property type="project" value="TreeGrafter"/>
</dbReference>
<accession>A0A399F334</accession>
<reference evidence="5 6" key="1">
    <citation type="submission" date="2018-08" db="EMBL/GenBank/DDBJ databases">
        <title>Meiothermus roseus NBRC 110900 genome sequencing project.</title>
        <authorList>
            <person name="Da Costa M.S."/>
            <person name="Albuquerque L."/>
            <person name="Raposo P."/>
            <person name="Froufe H.J.C."/>
            <person name="Barroso C.S."/>
            <person name="Egas C."/>
        </authorList>
    </citation>
    <scope>NUCLEOTIDE SEQUENCE [LARGE SCALE GENOMIC DNA]</scope>
    <source>
        <strain evidence="5 6">NBRC 110900</strain>
    </source>
</reference>
<sequence>MGVKPDKKVTLKDIAQALGVATSTVSNAYNRPDQLSPELRERIFETARRLGYSGPDPMARGLRRGRVGAIGVVYPDRLSYAFTDPVAPLFIQGIALEAEQAGYGLLLVGSTPQEDSTLAATASVDGFVVQCFADGDPLYQAVIGRRLPTVLVDNFSDTPGLPWVTVDDVGGARAAAEHLIALGHRRLGIASLELTRQSVGGILTLEQQAGASYGPTRARLQGYRVAVEAAGLSWGRDVVVYECPENTLEEGRRAAEVLLGQSPRPTAILAMSDQLALGVLEHAARQGTAVPTGLSVVGFDDAPIAAQTTPSLTTVRQDHVEKGRRAGQMLLALLEGREALEPVILPTRLVVRESSGPPPRS</sequence>
<keyword evidence="2" id="KW-0238">DNA-binding</keyword>
<dbReference type="PROSITE" id="PS50932">
    <property type="entry name" value="HTH_LACI_2"/>
    <property type="match status" value="1"/>
</dbReference>
<evidence type="ECO:0000313" key="5">
    <source>
        <dbReference type="EMBL" id="RIH89262.1"/>
    </source>
</evidence>
<dbReference type="InterPro" id="IPR046335">
    <property type="entry name" value="LacI/GalR-like_sensor"/>
</dbReference>
<name>A0A399F334_9DEIN</name>
<dbReference type="InterPro" id="IPR010982">
    <property type="entry name" value="Lambda_DNA-bd_dom_sf"/>
</dbReference>
<keyword evidence="3" id="KW-0804">Transcription</keyword>
<evidence type="ECO:0000256" key="1">
    <source>
        <dbReference type="ARBA" id="ARBA00023015"/>
    </source>
</evidence>
<organism evidence="5 6">
    <name type="scientific">Calidithermus roseus</name>
    <dbReference type="NCBI Taxonomy" id="1644118"/>
    <lineage>
        <taxon>Bacteria</taxon>
        <taxon>Thermotogati</taxon>
        <taxon>Deinococcota</taxon>
        <taxon>Deinococci</taxon>
        <taxon>Thermales</taxon>
        <taxon>Thermaceae</taxon>
        <taxon>Calidithermus</taxon>
    </lineage>
</organism>
<dbReference type="OrthoDB" id="59108at2"/>
<dbReference type="RefSeq" id="WP_119275758.1">
    <property type="nucleotide sequence ID" value="NZ_QWLA01000004.1"/>
</dbReference>
<evidence type="ECO:0000256" key="2">
    <source>
        <dbReference type="ARBA" id="ARBA00023125"/>
    </source>
</evidence>
<dbReference type="Pfam" id="PF00356">
    <property type="entry name" value="LacI"/>
    <property type="match status" value="1"/>
</dbReference>
<dbReference type="Gene3D" id="3.40.50.2300">
    <property type="match status" value="2"/>
</dbReference>
<dbReference type="SUPFAM" id="SSF47413">
    <property type="entry name" value="lambda repressor-like DNA-binding domains"/>
    <property type="match status" value="1"/>
</dbReference>
<dbReference type="CDD" id="cd06279">
    <property type="entry name" value="PBP1_LacI-like"/>
    <property type="match status" value="1"/>
</dbReference>
<dbReference type="PANTHER" id="PTHR30146:SF138">
    <property type="entry name" value="TRANSCRIPTIONAL REGULATORY PROTEIN"/>
    <property type="match status" value="1"/>
</dbReference>
<protein>
    <submittedName>
        <fullName evidence="5">HTH-type transcriptional repressor CytR</fullName>
    </submittedName>
</protein>
<dbReference type="Pfam" id="PF13377">
    <property type="entry name" value="Peripla_BP_3"/>
    <property type="match status" value="1"/>
</dbReference>
<dbReference type="InterPro" id="IPR028082">
    <property type="entry name" value="Peripla_BP_I"/>
</dbReference>
<evidence type="ECO:0000259" key="4">
    <source>
        <dbReference type="PROSITE" id="PS50932"/>
    </source>
</evidence>
<dbReference type="Proteomes" id="UP000265341">
    <property type="component" value="Unassembled WGS sequence"/>
</dbReference>
<dbReference type="EMBL" id="QWLA01000004">
    <property type="protein sequence ID" value="RIH89262.1"/>
    <property type="molecule type" value="Genomic_DNA"/>
</dbReference>
<proteinExistence type="predicted"/>
<keyword evidence="1" id="KW-0805">Transcription regulation</keyword>
<dbReference type="GO" id="GO:0003700">
    <property type="term" value="F:DNA-binding transcription factor activity"/>
    <property type="evidence" value="ECO:0007669"/>
    <property type="project" value="TreeGrafter"/>
</dbReference>
<feature type="domain" description="HTH lacI-type" evidence="4">
    <location>
        <begin position="9"/>
        <end position="64"/>
    </location>
</feature>
<dbReference type="AlphaFoldDB" id="A0A399F334"/>
<dbReference type="SUPFAM" id="SSF53822">
    <property type="entry name" value="Periplasmic binding protein-like I"/>
    <property type="match status" value="1"/>
</dbReference>